<evidence type="ECO:0000313" key="3">
    <source>
        <dbReference type="Proteomes" id="UP000323386"/>
    </source>
</evidence>
<protein>
    <submittedName>
        <fullName evidence="2">Uncharacterized protein</fullName>
    </submittedName>
</protein>
<dbReference type="Proteomes" id="UP000323386">
    <property type="component" value="Unassembled WGS sequence"/>
</dbReference>
<feature type="region of interest" description="Disordered" evidence="1">
    <location>
        <begin position="203"/>
        <end position="333"/>
    </location>
</feature>
<dbReference type="EMBL" id="OOIP01000005">
    <property type="protein sequence ID" value="SPO36964.1"/>
    <property type="molecule type" value="Genomic_DNA"/>
</dbReference>
<accession>A0A5C3EXK6</accession>
<reference evidence="2 3" key="1">
    <citation type="submission" date="2018-03" db="EMBL/GenBank/DDBJ databases">
        <authorList>
            <person name="Guldener U."/>
        </authorList>
    </citation>
    <scope>NUCLEOTIDE SEQUENCE [LARGE SCALE GENOMIC DNA]</scope>
    <source>
        <strain evidence="2 3">DAOM196992</strain>
    </source>
</reference>
<feature type="region of interest" description="Disordered" evidence="1">
    <location>
        <begin position="109"/>
        <end position="128"/>
    </location>
</feature>
<proteinExistence type="predicted"/>
<organism evidence="2 3">
    <name type="scientific">Pseudozyma flocculosa</name>
    <dbReference type="NCBI Taxonomy" id="84751"/>
    <lineage>
        <taxon>Eukaryota</taxon>
        <taxon>Fungi</taxon>
        <taxon>Dikarya</taxon>
        <taxon>Basidiomycota</taxon>
        <taxon>Ustilaginomycotina</taxon>
        <taxon>Ustilaginomycetes</taxon>
        <taxon>Ustilaginales</taxon>
        <taxon>Ustilaginaceae</taxon>
        <taxon>Pseudozyma</taxon>
    </lineage>
</organism>
<feature type="region of interest" description="Disordered" evidence="1">
    <location>
        <begin position="56"/>
        <end position="81"/>
    </location>
</feature>
<feature type="compositionally biased region" description="Polar residues" evidence="1">
    <location>
        <begin position="248"/>
        <end position="258"/>
    </location>
</feature>
<evidence type="ECO:0000256" key="1">
    <source>
        <dbReference type="SAM" id="MobiDB-lite"/>
    </source>
</evidence>
<sequence length="372" mass="39903">MSGPLGWWTSIGRRGQAGKWRWGRASEARGRSISSKPQASFLRGFYGAPPAPCARPSLEIASDARRSSSPQKSRAAAFPAPFDPRCPAARVPPFTTLPGFSYVAISRNPTTTMTDGRRPEAASTTASRIGNRRSLGDALSSALGRGTIDGAASKRLREPALLLCPARTAVSELLWPEATEIGEQRECAMTVTLRRRFAQASKAARQADAGGRSTDFGVPLQSPRRRPGSQHTRTHGKHRPIRFHPPTKLSSGQASKQQALRRGQQASGSADDGGGDDDDDNHQREHAASCCQAGSAPEPSDRLHSRPNIGCGRALRPDDDDDDDGQVKPRSTVSQRLPLAVTITIIIVHHHQQCTGSSSSSIVILPGQARPR</sequence>
<gene>
    <name evidence="2" type="ORF">PSFLO_02436</name>
</gene>
<evidence type="ECO:0000313" key="2">
    <source>
        <dbReference type="EMBL" id="SPO36964.1"/>
    </source>
</evidence>
<dbReference type="AlphaFoldDB" id="A0A5C3EXK6"/>
<feature type="compositionally biased region" description="Basic residues" evidence="1">
    <location>
        <begin position="223"/>
        <end position="242"/>
    </location>
</feature>
<keyword evidence="3" id="KW-1185">Reference proteome</keyword>
<name>A0A5C3EXK6_9BASI</name>